<evidence type="ECO:0000256" key="3">
    <source>
        <dbReference type="ARBA" id="ARBA00022723"/>
    </source>
</evidence>
<evidence type="ECO:0000256" key="6">
    <source>
        <dbReference type="ARBA" id="ARBA00022842"/>
    </source>
</evidence>
<evidence type="ECO:0000256" key="2">
    <source>
        <dbReference type="ARBA" id="ARBA00022695"/>
    </source>
</evidence>
<gene>
    <name evidence="13" type="ORF">AS156_36145</name>
</gene>
<dbReference type="GO" id="GO:0016779">
    <property type="term" value="F:nucleotidyltransferase activity"/>
    <property type="evidence" value="ECO:0007669"/>
    <property type="project" value="UniProtKB-KW"/>
</dbReference>
<name>A0A109K064_9BRAD</name>
<keyword evidence="5" id="KW-0067">ATP-binding</keyword>
<evidence type="ECO:0000256" key="8">
    <source>
        <dbReference type="ARBA" id="ARBA00023118"/>
    </source>
</evidence>
<reference evidence="13 14" key="1">
    <citation type="submission" date="2015-11" db="EMBL/GenBank/DDBJ databases">
        <title>Draft Genome Sequence of the Strain BR 10303 (Bradyrhizobium sp.) isolated from nodules of Centrolobium paraense.</title>
        <authorList>
            <person name="Zelli J.E."/>
            <person name="Simoes-Araujo J.L."/>
            <person name="Barauna A.C."/>
            <person name="Silva K."/>
        </authorList>
    </citation>
    <scope>NUCLEOTIDE SEQUENCE [LARGE SCALE GENOMIC DNA]</scope>
    <source>
        <strain evidence="13 14">BR 10303</strain>
    </source>
</reference>
<dbReference type="InterPro" id="IPR048445">
    <property type="entry name" value="DncV-like_NTFase"/>
</dbReference>
<keyword evidence="4" id="KW-0547">Nucleotide-binding</keyword>
<dbReference type="GO" id="GO:0009117">
    <property type="term" value="P:nucleotide metabolic process"/>
    <property type="evidence" value="ECO:0007669"/>
    <property type="project" value="UniProtKB-KW"/>
</dbReference>
<keyword evidence="6" id="KW-0460">Magnesium</keyword>
<protein>
    <recommendedName>
        <fullName evidence="9">Cyclic GMP-AMP synthase</fullName>
    </recommendedName>
</protein>
<proteinExistence type="predicted"/>
<evidence type="ECO:0000313" key="13">
    <source>
        <dbReference type="EMBL" id="KWV58230.1"/>
    </source>
</evidence>
<dbReference type="AlphaFoldDB" id="A0A109K064"/>
<dbReference type="CDD" id="cd05400">
    <property type="entry name" value="NT_2-5OAS_ClassI-CCAase"/>
    <property type="match status" value="1"/>
</dbReference>
<comment type="catalytic activity">
    <reaction evidence="10">
        <text>GTP + ATP = 3',3'-cGAMP + 2 diphosphate</text>
        <dbReference type="Rhea" id="RHEA:35647"/>
        <dbReference type="ChEBI" id="CHEBI:30616"/>
        <dbReference type="ChEBI" id="CHEBI:33019"/>
        <dbReference type="ChEBI" id="CHEBI:37565"/>
        <dbReference type="ChEBI" id="CHEBI:71501"/>
    </reaction>
    <physiologicalReaction direction="left-to-right" evidence="10">
        <dbReference type="Rhea" id="RHEA:35648"/>
    </physiologicalReaction>
</comment>
<comment type="caution">
    <text evidence="13">The sequence shown here is derived from an EMBL/GenBank/DDBJ whole genome shotgun (WGS) entry which is preliminary data.</text>
</comment>
<evidence type="ECO:0000256" key="7">
    <source>
        <dbReference type="ARBA" id="ARBA00023080"/>
    </source>
</evidence>
<evidence type="ECO:0000256" key="5">
    <source>
        <dbReference type="ARBA" id="ARBA00022840"/>
    </source>
</evidence>
<keyword evidence="7" id="KW-0546">Nucleotide metabolism</keyword>
<keyword evidence="1" id="KW-0808">Transferase</keyword>
<feature type="region of interest" description="Disordered" evidence="11">
    <location>
        <begin position="309"/>
        <end position="336"/>
    </location>
</feature>
<feature type="domain" description="Cyclic GMP-AMP synthase DncV-like nucleotidyltransferase" evidence="12">
    <location>
        <begin position="46"/>
        <end position="130"/>
    </location>
</feature>
<dbReference type="Pfam" id="PF21654">
    <property type="entry name" value="DncV-like_NTFase"/>
    <property type="match status" value="1"/>
</dbReference>
<dbReference type="GO" id="GO:0051607">
    <property type="term" value="P:defense response to virus"/>
    <property type="evidence" value="ECO:0007669"/>
    <property type="project" value="UniProtKB-KW"/>
</dbReference>
<evidence type="ECO:0000256" key="1">
    <source>
        <dbReference type="ARBA" id="ARBA00022679"/>
    </source>
</evidence>
<evidence type="ECO:0000313" key="14">
    <source>
        <dbReference type="Proteomes" id="UP000057737"/>
    </source>
</evidence>
<dbReference type="GO" id="GO:0046872">
    <property type="term" value="F:metal ion binding"/>
    <property type="evidence" value="ECO:0007669"/>
    <property type="project" value="UniProtKB-KW"/>
</dbReference>
<keyword evidence="14" id="KW-1185">Reference proteome</keyword>
<dbReference type="InterPro" id="IPR006116">
    <property type="entry name" value="NT_2-5OAS_ClassI-CCAase"/>
</dbReference>
<keyword evidence="3" id="KW-0479">Metal-binding</keyword>
<dbReference type="GO" id="GO:0005524">
    <property type="term" value="F:ATP binding"/>
    <property type="evidence" value="ECO:0007669"/>
    <property type="project" value="UniProtKB-KW"/>
</dbReference>
<evidence type="ECO:0000256" key="4">
    <source>
        <dbReference type="ARBA" id="ARBA00022741"/>
    </source>
</evidence>
<keyword evidence="8" id="KW-0051">Antiviral defense</keyword>
<dbReference type="Proteomes" id="UP000057737">
    <property type="component" value="Unassembled WGS sequence"/>
</dbReference>
<evidence type="ECO:0000259" key="12">
    <source>
        <dbReference type="Pfam" id="PF21654"/>
    </source>
</evidence>
<evidence type="ECO:0000256" key="9">
    <source>
        <dbReference type="ARBA" id="ARBA00044145"/>
    </source>
</evidence>
<sequence>MRGFERSEVRMSEDDRADIYGKAKINRDRLKNGLARNGSPKSIGSRTQGSYAMRTMIQHDRGDYDVDDGVYFSRDSLKNDKEEDKSPEDARKMVSDALQDKRFADQPEARNNCVRVYYKKEGYHVDVPVYREIRTKSPFTGEETKSYEIAAGDKWRSSDPLANTKWFKDENKNKSSDSTSNGNDGQFIRIVRLAKGFARSRYGWSDKIASGFAISKLVADNFAQSQERDDSVLRQTLRSISLVLALNSAVRHPVLNENIAESGDETTKFLKEKIDENLKHLDVLDKLDCSHEDAMKAWDKFFNTDWFSKQPDPSKKSQAEKASGPAVIKQGESRYA</sequence>
<dbReference type="EMBL" id="LNCU01000039">
    <property type="protein sequence ID" value="KWV58230.1"/>
    <property type="molecule type" value="Genomic_DNA"/>
</dbReference>
<accession>A0A109K064</accession>
<evidence type="ECO:0000256" key="10">
    <source>
        <dbReference type="ARBA" id="ARBA00048304"/>
    </source>
</evidence>
<keyword evidence="2" id="KW-0548">Nucleotidyltransferase</keyword>
<organism evidence="13 14">
    <name type="scientific">Bradyrhizobium macuxiense</name>
    <dbReference type="NCBI Taxonomy" id="1755647"/>
    <lineage>
        <taxon>Bacteria</taxon>
        <taxon>Pseudomonadati</taxon>
        <taxon>Pseudomonadota</taxon>
        <taxon>Alphaproteobacteria</taxon>
        <taxon>Hyphomicrobiales</taxon>
        <taxon>Nitrobacteraceae</taxon>
        <taxon>Bradyrhizobium</taxon>
    </lineage>
</organism>
<evidence type="ECO:0000256" key="11">
    <source>
        <dbReference type="SAM" id="MobiDB-lite"/>
    </source>
</evidence>